<evidence type="ECO:0000256" key="3">
    <source>
        <dbReference type="ARBA" id="ARBA00022692"/>
    </source>
</evidence>
<dbReference type="GO" id="GO:0007165">
    <property type="term" value="P:signal transduction"/>
    <property type="evidence" value="ECO:0007669"/>
    <property type="project" value="InterPro"/>
</dbReference>
<feature type="transmembrane region" description="Helical" evidence="7">
    <location>
        <begin position="61"/>
        <end position="84"/>
    </location>
</feature>
<dbReference type="InterPro" id="IPR000157">
    <property type="entry name" value="TIR_dom"/>
</dbReference>
<dbReference type="InterPro" id="IPR035897">
    <property type="entry name" value="Toll_tir_struct_dom_sf"/>
</dbReference>
<name>A0AAW1TU39_9CUCU</name>
<sequence>MVEKLYLGYNPWTCDCEMSEFVEYLRTYVERVDSSQIRCETTGEEIIKLNKHDLCTSNKKLILILSISVLVLFVLASCATALYFKFKKQILIWLYNYGLCLCLVDEDEIDEDKIYDAFISYSHHDEDFVLNNIVSNLETGPDPYKLCVHVRDFIPGEYIKTQITNSIRTSKRTIVFLSPSFLESVWGKLEFKTAHTEAMLEGRARVIIVVYGDVNLKMVDDDLKSHINANTYVKWDDPWFWRKLKYALPKRRRRTSKNGTQPQRVADPSIVSVPNKLEEESLTSLMRNNVVP</sequence>
<dbReference type="InterPro" id="IPR032675">
    <property type="entry name" value="LRR_dom_sf"/>
</dbReference>
<evidence type="ECO:0000256" key="1">
    <source>
        <dbReference type="ARBA" id="ARBA00004167"/>
    </source>
</evidence>
<dbReference type="GO" id="GO:0038023">
    <property type="term" value="F:signaling receptor activity"/>
    <property type="evidence" value="ECO:0007669"/>
    <property type="project" value="TreeGrafter"/>
</dbReference>
<dbReference type="GO" id="GO:0045087">
    <property type="term" value="P:innate immune response"/>
    <property type="evidence" value="ECO:0007669"/>
    <property type="project" value="TreeGrafter"/>
</dbReference>
<evidence type="ECO:0000256" key="2">
    <source>
        <dbReference type="ARBA" id="ARBA00022614"/>
    </source>
</evidence>
<evidence type="ECO:0000256" key="4">
    <source>
        <dbReference type="ARBA" id="ARBA00022729"/>
    </source>
</evidence>
<dbReference type="PRINTS" id="PR01537">
    <property type="entry name" value="INTRLKN1R1F"/>
</dbReference>
<evidence type="ECO:0000256" key="7">
    <source>
        <dbReference type="SAM" id="Phobius"/>
    </source>
</evidence>
<dbReference type="SUPFAM" id="SSF52200">
    <property type="entry name" value="Toll/Interleukin receptor TIR domain"/>
    <property type="match status" value="1"/>
</dbReference>
<evidence type="ECO:0000256" key="6">
    <source>
        <dbReference type="ARBA" id="ARBA00023136"/>
    </source>
</evidence>
<dbReference type="AlphaFoldDB" id="A0AAW1TU39"/>
<feature type="domain" description="TIR" evidence="8">
    <location>
        <begin position="113"/>
        <end position="248"/>
    </location>
</feature>
<dbReference type="PROSITE" id="PS50104">
    <property type="entry name" value="TIR"/>
    <property type="match status" value="1"/>
</dbReference>
<keyword evidence="6 7" id="KW-0472">Membrane</keyword>
<evidence type="ECO:0000313" key="10">
    <source>
        <dbReference type="Proteomes" id="UP001431783"/>
    </source>
</evidence>
<protein>
    <recommendedName>
        <fullName evidence="8">TIR domain-containing protein</fullName>
    </recommendedName>
</protein>
<keyword evidence="4" id="KW-0732">Signal</keyword>
<keyword evidence="10" id="KW-1185">Reference proteome</keyword>
<keyword evidence="2" id="KW-0433">Leucine-rich repeat</keyword>
<keyword evidence="5 7" id="KW-1133">Transmembrane helix</keyword>
<dbReference type="PANTHER" id="PTHR24365:SF541">
    <property type="entry name" value="PROTEIN TOLL-RELATED"/>
    <property type="match status" value="1"/>
</dbReference>
<evidence type="ECO:0000259" key="8">
    <source>
        <dbReference type="PROSITE" id="PS50104"/>
    </source>
</evidence>
<gene>
    <name evidence="9" type="ORF">WA026_011592</name>
</gene>
<reference evidence="9 10" key="1">
    <citation type="submission" date="2023-03" db="EMBL/GenBank/DDBJ databases">
        <title>Genome insight into feeding habits of ladybird beetles.</title>
        <authorList>
            <person name="Li H.-S."/>
            <person name="Huang Y.-H."/>
            <person name="Pang H."/>
        </authorList>
    </citation>
    <scope>NUCLEOTIDE SEQUENCE [LARGE SCALE GENOMIC DNA]</scope>
    <source>
        <strain evidence="9">SYSU_2023b</strain>
        <tissue evidence="9">Whole body</tissue>
    </source>
</reference>
<dbReference type="GO" id="GO:0005886">
    <property type="term" value="C:plasma membrane"/>
    <property type="evidence" value="ECO:0007669"/>
    <property type="project" value="TreeGrafter"/>
</dbReference>
<dbReference type="Gene3D" id="3.40.50.10140">
    <property type="entry name" value="Toll/interleukin-1 receptor homology (TIR) domain"/>
    <property type="match status" value="1"/>
</dbReference>
<dbReference type="SMART" id="SM00082">
    <property type="entry name" value="LRRCT"/>
    <property type="match status" value="1"/>
</dbReference>
<keyword evidence="3 7" id="KW-0812">Transmembrane</keyword>
<dbReference type="Gene3D" id="3.80.10.10">
    <property type="entry name" value="Ribonuclease Inhibitor"/>
    <property type="match status" value="1"/>
</dbReference>
<dbReference type="EMBL" id="JARQZJ010000005">
    <property type="protein sequence ID" value="KAK9871325.1"/>
    <property type="molecule type" value="Genomic_DNA"/>
</dbReference>
<dbReference type="Proteomes" id="UP001431783">
    <property type="component" value="Unassembled WGS sequence"/>
</dbReference>
<dbReference type="SMART" id="SM00255">
    <property type="entry name" value="TIR"/>
    <property type="match status" value="1"/>
</dbReference>
<dbReference type="FunFam" id="3.40.50.10140:FF:000026">
    <property type="entry name" value="Toll-like receptor 2"/>
    <property type="match status" value="1"/>
</dbReference>
<proteinExistence type="predicted"/>
<organism evidence="9 10">
    <name type="scientific">Henosepilachna vigintioctopunctata</name>
    <dbReference type="NCBI Taxonomy" id="420089"/>
    <lineage>
        <taxon>Eukaryota</taxon>
        <taxon>Metazoa</taxon>
        <taxon>Ecdysozoa</taxon>
        <taxon>Arthropoda</taxon>
        <taxon>Hexapoda</taxon>
        <taxon>Insecta</taxon>
        <taxon>Pterygota</taxon>
        <taxon>Neoptera</taxon>
        <taxon>Endopterygota</taxon>
        <taxon>Coleoptera</taxon>
        <taxon>Polyphaga</taxon>
        <taxon>Cucujiformia</taxon>
        <taxon>Coccinelloidea</taxon>
        <taxon>Coccinellidae</taxon>
        <taxon>Epilachninae</taxon>
        <taxon>Epilachnini</taxon>
        <taxon>Henosepilachna</taxon>
    </lineage>
</organism>
<evidence type="ECO:0000313" key="9">
    <source>
        <dbReference type="EMBL" id="KAK9871325.1"/>
    </source>
</evidence>
<dbReference type="InterPro" id="IPR000483">
    <property type="entry name" value="Cys-rich_flank_reg_C"/>
</dbReference>
<dbReference type="PANTHER" id="PTHR24365">
    <property type="entry name" value="TOLL-LIKE RECEPTOR"/>
    <property type="match status" value="1"/>
</dbReference>
<comment type="caution">
    <text evidence="9">The sequence shown here is derived from an EMBL/GenBank/DDBJ whole genome shotgun (WGS) entry which is preliminary data.</text>
</comment>
<dbReference type="Pfam" id="PF01582">
    <property type="entry name" value="TIR"/>
    <property type="match status" value="1"/>
</dbReference>
<comment type="subcellular location">
    <subcellularLocation>
        <location evidence="1">Membrane</location>
        <topology evidence="1">Single-pass membrane protein</topology>
    </subcellularLocation>
</comment>
<accession>A0AAW1TU39</accession>
<evidence type="ECO:0000256" key="5">
    <source>
        <dbReference type="ARBA" id="ARBA00022989"/>
    </source>
</evidence>